<dbReference type="EMBL" id="AOMA01000069">
    <property type="protein sequence ID" value="EMA41027.1"/>
    <property type="molecule type" value="Genomic_DNA"/>
</dbReference>
<reference evidence="1 2" key="1">
    <citation type="journal article" date="2014" name="PLoS Genet.">
        <title>Phylogenetically driven sequencing of extremely halophilic archaea reveals strategies for static and dynamic osmo-response.</title>
        <authorList>
            <person name="Becker E.A."/>
            <person name="Seitzer P.M."/>
            <person name="Tritt A."/>
            <person name="Larsen D."/>
            <person name="Krusor M."/>
            <person name="Yao A.I."/>
            <person name="Wu D."/>
            <person name="Madern D."/>
            <person name="Eisen J.A."/>
            <person name="Darling A.E."/>
            <person name="Facciotti M.T."/>
        </authorList>
    </citation>
    <scope>NUCLEOTIDE SEQUENCE [LARGE SCALE GENOMIC DNA]</scope>
    <source>
        <strain evidence="1 2">JCM 10879</strain>
    </source>
</reference>
<evidence type="ECO:0000313" key="2">
    <source>
        <dbReference type="Proteomes" id="UP000011607"/>
    </source>
</evidence>
<keyword evidence="2" id="KW-1185">Reference proteome</keyword>
<proteinExistence type="predicted"/>
<gene>
    <name evidence="1" type="ORF">C446_06650</name>
</gene>
<name>M0M5G2_9EURY</name>
<comment type="caution">
    <text evidence="1">The sequence shown here is derived from an EMBL/GenBank/DDBJ whole genome shotgun (WGS) entry which is preliminary data.</text>
</comment>
<dbReference type="AlphaFoldDB" id="M0M5G2"/>
<protein>
    <submittedName>
        <fullName evidence="1">Uncharacterized protein</fullName>
    </submittedName>
</protein>
<evidence type="ECO:0000313" key="1">
    <source>
        <dbReference type="EMBL" id="EMA41027.1"/>
    </source>
</evidence>
<organism evidence="1 2">
    <name type="scientific">Halobiforma nitratireducens JCM 10879</name>
    <dbReference type="NCBI Taxonomy" id="1227454"/>
    <lineage>
        <taxon>Archaea</taxon>
        <taxon>Methanobacteriati</taxon>
        <taxon>Methanobacteriota</taxon>
        <taxon>Stenosarchaea group</taxon>
        <taxon>Halobacteria</taxon>
        <taxon>Halobacteriales</taxon>
        <taxon>Natrialbaceae</taxon>
        <taxon>Halobiforma</taxon>
    </lineage>
</organism>
<dbReference type="STRING" id="1227454.C446_06650"/>
<dbReference type="Proteomes" id="UP000011607">
    <property type="component" value="Unassembled WGS sequence"/>
</dbReference>
<sequence>MIPAVALSASLLLCVVDPWLIVDVPTIARVFLAAPTTGLGPPFGAVAFVGTRLRVGPMAALVPVTSLPVTEPAAGLGSIAVASLGTLGLEAVGPAAVVLPAAVAALAGSVVASLAVPTAVAPTAALVSGPSLVVTTIPAATHRPLATAAAIRRSATAAILHSTAIGFRFLLSAPVVPSPGRFPAELRAAAVFRLPVGHAVASLVTAAL</sequence>
<accession>M0M5G2</accession>